<evidence type="ECO:0000259" key="16">
    <source>
        <dbReference type="PROSITE" id="PS50106"/>
    </source>
</evidence>
<evidence type="ECO:0000256" key="8">
    <source>
        <dbReference type="ARBA" id="ARBA00022833"/>
    </source>
</evidence>
<dbReference type="PROSITE" id="PS50081">
    <property type="entry name" value="ZF_DAG_PE_2"/>
    <property type="match status" value="1"/>
</dbReference>
<feature type="compositionally biased region" description="Polar residues" evidence="12">
    <location>
        <begin position="793"/>
        <end position="810"/>
    </location>
</feature>
<feature type="region of interest" description="Disordered" evidence="12">
    <location>
        <begin position="1"/>
        <end position="32"/>
    </location>
</feature>
<feature type="domain" description="DH" evidence="14">
    <location>
        <begin position="992"/>
        <end position="1179"/>
    </location>
</feature>
<evidence type="ECO:0000256" key="3">
    <source>
        <dbReference type="ARBA" id="ARBA00022468"/>
    </source>
</evidence>
<dbReference type="Proteomes" id="UP000085678">
    <property type="component" value="Unplaced"/>
</dbReference>
<sequence length="1726" mass="193347">MSVNDKLGSLSRDSSKEDLKPPQPDKIIDTTDSQGEQLIQRCVIIQRDEKGYGLTVSGDNPVFVQSVKDNGAAARAGVQQGDRIIKVNGTLVTNSNHIEVVKLIKASSYVALTLLGRPPGQTNKPLDPPTPSLRSGSMTEKPGTPERVHVTGPQPVDPSKEREFASQKINTTLKMYEQAMQDYERLKDQYSKNPTEKLLSQIADYERMVRQLENQLKNLGVSPQDSRNAGTQSQGSPPSTIHPDRGDRAEMIKSDSKYDSEDSLENFADDSSYDSHSYPSSKGKNVAPWLGPGGPRHFKSGSMPDSFYQSEERYTRDINIERSKSDADARARQLTSSDTYPLMGKGRMDSAADLRRRVMRKSISLPLSTDEGGGGLSDRDSIESPSTSPTPSHPRNRAWGESMDQSDTNDGDTTSTGEDMKVMTPSSSPPPERGLPINAAFRPQQTNIMCAEDDDFTSDDDHLEERNAFHILSTLETRPHLYQPREQQGPFSDLNVLKNKPAHLAVFLHYLISNSDPSPLFFYLVTDSYQQQTGNAKEMKKWAYEIHSTFLVPNAPLKLNIEENVILAADKVLERGTEEQLRNIFNKPRDVAQNDIRELLADFRRTGDLGLSSIYGAHELKDEYMDRNNELKIAEKYLAPHLERLVDDRQDRAQAMASALTTFLRSVGITKVGQTSNVLERCPSFVAKDKRFTSFMGLKKNVKKVFSVRGHSFMPQHYSQTTFCVYCHNIIWGIGYQGYQCKDCKCDIHKQCLDVLEEPCVGKRKRPSTAVYMREQISSLLGPGSGAEKKTPSSRFYLNHLSNPSHVPHSNHTEVVPPKTPGPEDETVSPSAASSRTAFYIQAGKKEEEPDLAAAQDNKYVKRVIQKFESPPEPEANSSATTAAFTKADGEPEKTTEVKRSESLRGRPFSSAIKRRQTKSDVDKDEDALKTALAGTVDSSSSSSLSQRSDDLTVEPTSGEHDSDFDVETSMPPLEKLVPREMYKKLKPKERKRQEVMNELFYTERAHVRNLKVMERVFRVPMINAGFADLANLLFVNLPRVIELHCELNNKMRAIAKEHPLVKAVGDILLSRFEGEAGKEFQEEVATFCQKQSYALDTFKNRRRKDQKLASFLIEAEAHPQCRRLELQSLIPQQMQRLTKYPLLIENLMKHTSVNDEDQEKLQKALKLSKDILTHVNKTMADFENHQKLLDLAKRIDRKAMDNYAVLQEYKNIDLTNYTLIYDGSLTWRVNRTKSIDLHAVLLNDILMLLQKQDEKLVLKCHSMVVGKEDTKFTHSPIIKLTNLLTRNVATDKKAFFLVSTSAVGPQIYELAAMTAEEKKKWFKHITEAAEAHKSREKENPLQRRRHARVATNDSGRIQEEKEEKPGDESSLNRAKSQSVESLDNLDRNEVVQVTDQPQLVQPAEVVVTEKVMQRADSVMLTPHESLKKKDQQIRQALQDKQRITAEILQIEPAEFENVAELACALEGEKEAKELILGSILQTNRLTALVSDALRVDKDTPPEQATVRVENKQLYLSLPADKLNAITRSLSEALTQLLTVMSKSDKEKEDLRLKVKEMDDLRDQIKAINEMMVMMNLGGGSSGSRPQSFISEASTASEVEEQPTVVTSSEDSVGLASSPTKMSIASHPDTQPGKDDSDDDDNNSSDSDNEHKEDDKDDATVVADSEHSETVTESVNTPGGKGAEDSDNEDFHDSEEQAKGSDSSEEEELVDAPSIPDNSDQTVKDS</sequence>
<feature type="compositionally biased region" description="Basic and acidic residues" evidence="12">
    <location>
        <begin position="1357"/>
        <end position="1368"/>
    </location>
</feature>
<dbReference type="Gene3D" id="1.10.167.10">
    <property type="entry name" value="Regulator of G-protein Signalling 4, domain 2"/>
    <property type="match status" value="1"/>
</dbReference>
<feature type="compositionally biased region" description="Acidic residues" evidence="12">
    <location>
        <begin position="261"/>
        <end position="272"/>
    </location>
</feature>
<dbReference type="Pfam" id="PF09128">
    <property type="entry name" value="RGS-like"/>
    <property type="match status" value="1"/>
</dbReference>
<dbReference type="GO" id="GO:0007186">
    <property type="term" value="P:G protein-coupled receptor signaling pathway"/>
    <property type="evidence" value="ECO:0007669"/>
    <property type="project" value="TreeGrafter"/>
</dbReference>
<dbReference type="Gene3D" id="1.20.900.10">
    <property type="entry name" value="Dbl homology (DH) domain"/>
    <property type="match status" value="1"/>
</dbReference>
<feature type="compositionally biased region" description="Polar residues" evidence="12">
    <location>
        <begin position="1604"/>
        <end position="1623"/>
    </location>
</feature>
<dbReference type="GO" id="GO:0016020">
    <property type="term" value="C:membrane"/>
    <property type="evidence" value="ECO:0007669"/>
    <property type="project" value="UniProtKB-SubCell"/>
</dbReference>
<dbReference type="InterPro" id="IPR044926">
    <property type="entry name" value="RGS_subdomain_2"/>
</dbReference>
<dbReference type="InterPro" id="IPR015212">
    <property type="entry name" value="RGS-like_dom"/>
</dbReference>
<dbReference type="CDD" id="cd13329">
    <property type="entry name" value="PH_RhoGEF"/>
    <property type="match status" value="1"/>
</dbReference>
<dbReference type="InterPro" id="IPR011993">
    <property type="entry name" value="PH-like_dom_sf"/>
</dbReference>
<keyword evidence="7" id="KW-0479">Metal-binding</keyword>
<feature type="compositionally biased region" description="Low complexity" evidence="12">
    <location>
        <begin position="405"/>
        <end position="417"/>
    </location>
</feature>
<dbReference type="SMART" id="SM00228">
    <property type="entry name" value="PDZ"/>
    <property type="match status" value="1"/>
</dbReference>
<feature type="compositionally biased region" description="Basic and acidic residues" evidence="12">
    <location>
        <begin position="888"/>
        <end position="905"/>
    </location>
</feature>
<organism evidence="17 18">
    <name type="scientific">Lingula anatina</name>
    <name type="common">Brachiopod</name>
    <name type="synonym">Lingula unguis</name>
    <dbReference type="NCBI Taxonomy" id="7574"/>
    <lineage>
        <taxon>Eukaryota</taxon>
        <taxon>Metazoa</taxon>
        <taxon>Spiralia</taxon>
        <taxon>Lophotrochozoa</taxon>
        <taxon>Brachiopoda</taxon>
        <taxon>Linguliformea</taxon>
        <taxon>Lingulata</taxon>
        <taxon>Lingulida</taxon>
        <taxon>Linguloidea</taxon>
        <taxon>Lingulidae</taxon>
        <taxon>Lingula</taxon>
    </lineage>
</organism>
<dbReference type="InterPro" id="IPR035899">
    <property type="entry name" value="DBL_dom_sf"/>
</dbReference>
<gene>
    <name evidence="18" type="primary">LOC106154614</name>
</gene>
<feature type="compositionally biased region" description="Basic and acidic residues" evidence="12">
    <location>
        <begin position="1330"/>
        <end position="1342"/>
    </location>
</feature>
<keyword evidence="4" id="KW-0963">Cytoplasm</keyword>
<dbReference type="GO" id="GO:0005085">
    <property type="term" value="F:guanyl-nucleotide exchange factor activity"/>
    <property type="evidence" value="ECO:0007669"/>
    <property type="project" value="UniProtKB-KW"/>
</dbReference>
<dbReference type="GO" id="GO:0001664">
    <property type="term" value="F:G protein-coupled receptor binding"/>
    <property type="evidence" value="ECO:0007669"/>
    <property type="project" value="TreeGrafter"/>
</dbReference>
<evidence type="ECO:0000256" key="4">
    <source>
        <dbReference type="ARBA" id="ARBA00022490"/>
    </source>
</evidence>
<feature type="compositionally biased region" description="Polar residues" evidence="12">
    <location>
        <begin position="219"/>
        <end position="239"/>
    </location>
</feature>
<dbReference type="InterPro" id="IPR036034">
    <property type="entry name" value="PDZ_sf"/>
</dbReference>
<dbReference type="GeneID" id="106154614"/>
<feature type="compositionally biased region" description="Basic and acidic residues" evidence="12">
    <location>
        <begin position="242"/>
        <end position="260"/>
    </location>
</feature>
<name>A0A2R2MIW0_LINAN</name>
<protein>
    <submittedName>
        <fullName evidence="18">Rho guanine nucleotide exchange factor 11 isoform X1</fullName>
    </submittedName>
</protein>
<dbReference type="SUPFAM" id="SSF48065">
    <property type="entry name" value="DBL homology domain (DH-domain)"/>
    <property type="match status" value="1"/>
</dbReference>
<dbReference type="InParanoid" id="A0A2R2MIW0"/>
<feature type="domain" description="PDZ" evidence="16">
    <location>
        <begin position="42"/>
        <end position="119"/>
    </location>
</feature>
<keyword evidence="17" id="KW-1185">Reference proteome</keyword>
<feature type="coiled-coil region" evidence="11">
    <location>
        <begin position="1544"/>
        <end position="1571"/>
    </location>
</feature>
<keyword evidence="9 11" id="KW-0175">Coiled coil</keyword>
<keyword evidence="3" id="KW-0343">GTPase activation</keyword>
<feature type="region of interest" description="Disordered" evidence="12">
    <location>
        <begin position="869"/>
        <end position="969"/>
    </location>
</feature>
<feature type="domain" description="PH" evidence="13">
    <location>
        <begin position="1219"/>
        <end position="1331"/>
    </location>
</feature>
<keyword evidence="6" id="KW-0344">Guanine-nucleotide releasing factor</keyword>
<dbReference type="SMART" id="SM00233">
    <property type="entry name" value="PH"/>
    <property type="match status" value="1"/>
</dbReference>
<evidence type="ECO:0000256" key="12">
    <source>
        <dbReference type="SAM" id="MobiDB-lite"/>
    </source>
</evidence>
<evidence type="ECO:0000256" key="7">
    <source>
        <dbReference type="ARBA" id="ARBA00022723"/>
    </source>
</evidence>
<keyword evidence="5" id="KW-0597">Phosphoprotein</keyword>
<feature type="compositionally biased region" description="Basic and acidic residues" evidence="12">
    <location>
        <begin position="310"/>
        <end position="331"/>
    </location>
</feature>
<dbReference type="GO" id="GO:0005096">
    <property type="term" value="F:GTPase activator activity"/>
    <property type="evidence" value="ECO:0007669"/>
    <property type="project" value="UniProtKB-KW"/>
</dbReference>
<dbReference type="CDD" id="cd23069">
    <property type="entry name" value="PDZ_ARHGEF11-12-like"/>
    <property type="match status" value="1"/>
</dbReference>
<dbReference type="Pfam" id="PF17838">
    <property type="entry name" value="PH_16"/>
    <property type="match status" value="1"/>
</dbReference>
<dbReference type="SMART" id="SM00109">
    <property type="entry name" value="C1"/>
    <property type="match status" value="1"/>
</dbReference>
<dbReference type="RefSeq" id="XP_023930143.1">
    <property type="nucleotide sequence ID" value="XM_024074375.1"/>
</dbReference>
<dbReference type="CDD" id="cd00160">
    <property type="entry name" value="RhoGEF"/>
    <property type="match status" value="1"/>
</dbReference>
<dbReference type="SUPFAM" id="SSF57889">
    <property type="entry name" value="Cysteine-rich domain"/>
    <property type="match status" value="1"/>
</dbReference>
<dbReference type="FunCoup" id="A0A2R2MIW0">
    <property type="interactions" value="331"/>
</dbReference>
<dbReference type="STRING" id="7574.A0A2R2MIW0"/>
<dbReference type="PANTHER" id="PTHR45872:SF2">
    <property type="entry name" value="RHO GUANINE NUCLEOTIDE EXCHANGE FACTOR 2, ISOFORM D"/>
    <property type="match status" value="1"/>
</dbReference>
<reference evidence="18" key="1">
    <citation type="submission" date="2025-08" db="UniProtKB">
        <authorList>
            <consortium name="RefSeq"/>
        </authorList>
    </citation>
    <scope>IDENTIFICATION</scope>
    <source>
        <tissue evidence="18">Gonads</tissue>
    </source>
</reference>
<dbReference type="InterPro" id="IPR002219">
    <property type="entry name" value="PKC_DAG/PE"/>
</dbReference>
<dbReference type="InterPro" id="IPR001331">
    <property type="entry name" value="GDS_CDC24_CS"/>
</dbReference>
<evidence type="ECO:0000256" key="9">
    <source>
        <dbReference type="ARBA" id="ARBA00023054"/>
    </source>
</evidence>
<dbReference type="GO" id="GO:0035556">
    <property type="term" value="P:intracellular signal transduction"/>
    <property type="evidence" value="ECO:0007669"/>
    <property type="project" value="InterPro"/>
</dbReference>
<dbReference type="PROSITE" id="PS50003">
    <property type="entry name" value="PH_DOMAIN"/>
    <property type="match status" value="1"/>
</dbReference>
<feature type="domain" description="Phorbol-ester/DAG-type" evidence="15">
    <location>
        <begin position="710"/>
        <end position="760"/>
    </location>
</feature>
<feature type="region of interest" description="Disordered" evidence="12">
    <location>
        <begin position="1577"/>
        <end position="1726"/>
    </location>
</feature>
<keyword evidence="8" id="KW-0862">Zinc</keyword>
<evidence type="ECO:0000259" key="15">
    <source>
        <dbReference type="PROSITE" id="PS50081"/>
    </source>
</evidence>
<feature type="compositionally biased region" description="Polar residues" evidence="12">
    <location>
        <begin position="1716"/>
        <end position="1726"/>
    </location>
</feature>
<dbReference type="GO" id="GO:0046872">
    <property type="term" value="F:metal ion binding"/>
    <property type="evidence" value="ECO:0007669"/>
    <property type="project" value="UniProtKB-KW"/>
</dbReference>
<feature type="compositionally biased region" description="Polar residues" evidence="12">
    <location>
        <begin position="1370"/>
        <end position="1382"/>
    </location>
</feature>
<dbReference type="InterPro" id="IPR001849">
    <property type="entry name" value="PH_domain"/>
</dbReference>
<feature type="region of interest" description="Disordered" evidence="12">
    <location>
        <begin position="219"/>
        <end position="347"/>
    </location>
</feature>
<dbReference type="PROSITE" id="PS00479">
    <property type="entry name" value="ZF_DAG_PE_1"/>
    <property type="match status" value="1"/>
</dbReference>
<dbReference type="Pfam" id="PF00621">
    <property type="entry name" value="RhoGEF"/>
    <property type="match status" value="1"/>
</dbReference>
<dbReference type="InterPro" id="IPR016137">
    <property type="entry name" value="RGS"/>
</dbReference>
<dbReference type="Gene3D" id="3.30.60.20">
    <property type="match status" value="1"/>
</dbReference>
<evidence type="ECO:0000313" key="18">
    <source>
        <dbReference type="RefSeq" id="XP_023930143.1"/>
    </source>
</evidence>
<dbReference type="SMART" id="SM00315">
    <property type="entry name" value="RGS"/>
    <property type="match status" value="1"/>
</dbReference>
<feature type="region of interest" description="Disordered" evidence="12">
    <location>
        <begin position="116"/>
        <end position="163"/>
    </location>
</feature>
<feature type="region of interest" description="Disordered" evidence="12">
    <location>
        <begin position="363"/>
        <end position="436"/>
    </location>
</feature>
<dbReference type="PROSITE" id="PS50010">
    <property type="entry name" value="DH_2"/>
    <property type="match status" value="1"/>
</dbReference>
<dbReference type="PANTHER" id="PTHR45872">
    <property type="entry name" value="RHO GUANINE NUCLEOTIDE EXCHANGE FACTOR 2, ISOFORM D"/>
    <property type="match status" value="1"/>
</dbReference>
<evidence type="ECO:0000256" key="1">
    <source>
        <dbReference type="ARBA" id="ARBA00004370"/>
    </source>
</evidence>
<dbReference type="Pfam" id="PF00130">
    <property type="entry name" value="C1_1"/>
    <property type="match status" value="1"/>
</dbReference>
<evidence type="ECO:0000256" key="10">
    <source>
        <dbReference type="ARBA" id="ARBA00023136"/>
    </source>
</evidence>
<evidence type="ECO:0000259" key="14">
    <source>
        <dbReference type="PROSITE" id="PS50010"/>
    </source>
</evidence>
<dbReference type="SUPFAM" id="SSF50156">
    <property type="entry name" value="PDZ domain-like"/>
    <property type="match status" value="1"/>
</dbReference>
<feature type="compositionally biased region" description="Polar residues" evidence="12">
    <location>
        <begin position="1583"/>
        <end position="1597"/>
    </location>
</feature>
<feature type="region of interest" description="Disordered" evidence="12">
    <location>
        <begin position="1330"/>
        <end position="1387"/>
    </location>
</feature>
<dbReference type="InterPro" id="IPR001478">
    <property type="entry name" value="PDZ"/>
</dbReference>
<evidence type="ECO:0000256" key="2">
    <source>
        <dbReference type="ARBA" id="ARBA00004496"/>
    </source>
</evidence>
<comment type="subcellular location">
    <subcellularLocation>
        <location evidence="2">Cytoplasm</location>
    </subcellularLocation>
    <subcellularLocation>
        <location evidence="1">Membrane</location>
    </subcellularLocation>
</comment>
<dbReference type="CDD" id="cd20832">
    <property type="entry name" value="C1_ARHGEF-like"/>
    <property type="match status" value="1"/>
</dbReference>
<evidence type="ECO:0000259" key="13">
    <source>
        <dbReference type="PROSITE" id="PS50003"/>
    </source>
</evidence>
<dbReference type="SMART" id="SM00325">
    <property type="entry name" value="RhoGEF"/>
    <property type="match status" value="1"/>
</dbReference>
<accession>A0A2R2MIW0</accession>
<evidence type="ECO:0000256" key="5">
    <source>
        <dbReference type="ARBA" id="ARBA00022553"/>
    </source>
</evidence>
<dbReference type="InterPro" id="IPR000219">
    <property type="entry name" value="DH_dom"/>
</dbReference>
<evidence type="ECO:0000313" key="17">
    <source>
        <dbReference type="Proteomes" id="UP000085678"/>
    </source>
</evidence>
<feature type="compositionally biased region" description="Basic and acidic residues" evidence="12">
    <location>
        <begin position="1689"/>
        <end position="1699"/>
    </location>
</feature>
<dbReference type="InterPro" id="IPR046349">
    <property type="entry name" value="C1-like_sf"/>
</dbReference>
<dbReference type="SUPFAM" id="SSF50729">
    <property type="entry name" value="PH domain-like"/>
    <property type="match status" value="1"/>
</dbReference>
<proteinExistence type="predicted"/>
<dbReference type="FunFam" id="2.30.42.10:FF:000033">
    <property type="entry name" value="Rho guanine nucleotide exchange factor (GEF) 11"/>
    <property type="match status" value="1"/>
</dbReference>
<evidence type="ECO:0000256" key="6">
    <source>
        <dbReference type="ARBA" id="ARBA00022658"/>
    </source>
</evidence>
<dbReference type="KEGG" id="lak:106154614"/>
<dbReference type="PROSITE" id="PS00741">
    <property type="entry name" value="DH_1"/>
    <property type="match status" value="1"/>
</dbReference>
<dbReference type="Gene3D" id="2.30.29.30">
    <property type="entry name" value="Pleckstrin-homology domain (PH domain)/Phosphotyrosine-binding domain (PTB)"/>
    <property type="match status" value="1"/>
</dbReference>
<dbReference type="SUPFAM" id="SSF48097">
    <property type="entry name" value="Regulator of G-protein signaling, RGS"/>
    <property type="match status" value="1"/>
</dbReference>
<dbReference type="Pfam" id="PF00595">
    <property type="entry name" value="PDZ"/>
    <property type="match status" value="1"/>
</dbReference>
<keyword evidence="10" id="KW-0472">Membrane</keyword>
<feature type="region of interest" description="Disordered" evidence="12">
    <location>
        <begin position="782"/>
        <end position="834"/>
    </location>
</feature>
<dbReference type="InterPro" id="IPR041020">
    <property type="entry name" value="PH_16"/>
</dbReference>
<dbReference type="InterPro" id="IPR036305">
    <property type="entry name" value="RGS_sf"/>
</dbReference>
<evidence type="ECO:0000256" key="11">
    <source>
        <dbReference type="SAM" id="Coils"/>
    </source>
</evidence>
<dbReference type="OrthoDB" id="2272012at2759"/>
<dbReference type="GO" id="GO:0005737">
    <property type="term" value="C:cytoplasm"/>
    <property type="evidence" value="ECO:0007669"/>
    <property type="project" value="UniProtKB-SubCell"/>
</dbReference>
<feature type="compositionally biased region" description="Low complexity" evidence="12">
    <location>
        <begin position="938"/>
        <end position="947"/>
    </location>
</feature>
<dbReference type="PROSITE" id="PS50106">
    <property type="entry name" value="PDZ"/>
    <property type="match status" value="1"/>
</dbReference>
<dbReference type="Gene3D" id="2.30.42.10">
    <property type="match status" value="1"/>
</dbReference>